<organism evidence="2 3">
    <name type="scientific">Gemmobacter megaterium</name>
    <dbReference type="NCBI Taxonomy" id="1086013"/>
    <lineage>
        <taxon>Bacteria</taxon>
        <taxon>Pseudomonadati</taxon>
        <taxon>Pseudomonadota</taxon>
        <taxon>Alphaproteobacteria</taxon>
        <taxon>Rhodobacterales</taxon>
        <taxon>Paracoccaceae</taxon>
        <taxon>Gemmobacter</taxon>
    </lineage>
</organism>
<reference evidence="2 3" key="1">
    <citation type="submission" date="2017-01" db="EMBL/GenBank/DDBJ databases">
        <authorList>
            <person name="Mah S.A."/>
            <person name="Swanson W.J."/>
            <person name="Moy G.W."/>
            <person name="Vacquier V.D."/>
        </authorList>
    </citation>
    <scope>NUCLEOTIDE SEQUENCE [LARGE SCALE GENOMIC DNA]</scope>
    <source>
        <strain evidence="2 3">DSM 26375</strain>
    </source>
</reference>
<comment type="similarity">
    <text evidence="1">Belongs to the enoyl-CoA hydratase/isomerase family.</text>
</comment>
<dbReference type="CDD" id="cd06558">
    <property type="entry name" value="crotonase-like"/>
    <property type="match status" value="1"/>
</dbReference>
<evidence type="ECO:0000313" key="3">
    <source>
        <dbReference type="Proteomes" id="UP000186141"/>
    </source>
</evidence>
<dbReference type="InterPro" id="IPR014748">
    <property type="entry name" value="Enoyl-CoA_hydra_C"/>
</dbReference>
<name>A0A1N7QKG5_9RHOB</name>
<dbReference type="Pfam" id="PF00378">
    <property type="entry name" value="ECH_1"/>
    <property type="match status" value="1"/>
</dbReference>
<dbReference type="AlphaFoldDB" id="A0A1N7QKG5"/>
<gene>
    <name evidence="2" type="ORF">SAMN05421774_11417</name>
</gene>
<proteinExistence type="inferred from homology"/>
<dbReference type="STRING" id="1086013.SAMN05421774_11417"/>
<dbReference type="EMBL" id="FTOT01000014">
    <property type="protein sequence ID" value="SIT23370.1"/>
    <property type="molecule type" value="Genomic_DNA"/>
</dbReference>
<dbReference type="Gene3D" id="1.10.12.10">
    <property type="entry name" value="Lyase 2-enoyl-coa Hydratase, Chain A, domain 2"/>
    <property type="match status" value="1"/>
</dbReference>
<dbReference type="PANTHER" id="PTHR43459:SF1">
    <property type="entry name" value="EG:BACN32G11.4 PROTEIN"/>
    <property type="match status" value="1"/>
</dbReference>
<dbReference type="InterPro" id="IPR029045">
    <property type="entry name" value="ClpP/crotonase-like_dom_sf"/>
</dbReference>
<dbReference type="RefSeq" id="WP_076534220.1">
    <property type="nucleotide sequence ID" value="NZ_BMEH01000014.1"/>
</dbReference>
<evidence type="ECO:0000256" key="1">
    <source>
        <dbReference type="ARBA" id="ARBA00005254"/>
    </source>
</evidence>
<keyword evidence="3" id="KW-1185">Reference proteome</keyword>
<dbReference type="Gene3D" id="3.90.226.10">
    <property type="entry name" value="2-enoyl-CoA Hydratase, Chain A, domain 1"/>
    <property type="match status" value="1"/>
</dbReference>
<evidence type="ECO:0000313" key="2">
    <source>
        <dbReference type="EMBL" id="SIT23370.1"/>
    </source>
</evidence>
<dbReference type="GO" id="GO:0003824">
    <property type="term" value="F:catalytic activity"/>
    <property type="evidence" value="ECO:0007669"/>
    <property type="project" value="UniProtKB-ARBA"/>
</dbReference>
<dbReference type="InterPro" id="IPR001753">
    <property type="entry name" value="Enoyl-CoA_hydra/iso"/>
</dbReference>
<dbReference type="Proteomes" id="UP000186141">
    <property type="component" value="Unassembled WGS sequence"/>
</dbReference>
<dbReference type="OrthoDB" id="7619812at2"/>
<sequence>MPAPAPVLVTRSASGITRLTLNDPDRRNALSFELRKALLAALRAEAEATDTRVLVLTGAGPGFCAGGDISAMGQDPARSVERLAILHDLTRLMARFPKPVVAAVNGSAFGAGMSLALLAEHVIAAPGARFGASFGRMGLVPDTGFLWSIQRRTTPARALRMAMTAETLTAPAALAEHLIDEIADDVLAAAEARATALLTIAPLAFAATKTALAEVDGLLEAYLARELQDQGRMFRTPDHLEAVAAFREKRDPVFGRA</sequence>
<dbReference type="SUPFAM" id="SSF52096">
    <property type="entry name" value="ClpP/crotonase"/>
    <property type="match status" value="1"/>
</dbReference>
<accession>A0A1N7QKG5</accession>
<dbReference type="PANTHER" id="PTHR43459">
    <property type="entry name" value="ENOYL-COA HYDRATASE"/>
    <property type="match status" value="1"/>
</dbReference>
<protein>
    <submittedName>
        <fullName evidence="2">Enoyl-CoA hydratase/carnithine racemase</fullName>
    </submittedName>
</protein>